<keyword evidence="2" id="KW-1185">Reference proteome</keyword>
<organism evidence="1 2">
    <name type="scientific">Trichonephila clavipes</name>
    <name type="common">Golden silk orbweaver</name>
    <name type="synonym">Nephila clavipes</name>
    <dbReference type="NCBI Taxonomy" id="2585209"/>
    <lineage>
        <taxon>Eukaryota</taxon>
        <taxon>Metazoa</taxon>
        <taxon>Ecdysozoa</taxon>
        <taxon>Arthropoda</taxon>
        <taxon>Chelicerata</taxon>
        <taxon>Arachnida</taxon>
        <taxon>Araneae</taxon>
        <taxon>Araneomorphae</taxon>
        <taxon>Entelegynae</taxon>
        <taxon>Araneoidea</taxon>
        <taxon>Nephilidae</taxon>
        <taxon>Trichonephila</taxon>
    </lineage>
</organism>
<evidence type="ECO:0000313" key="1">
    <source>
        <dbReference type="EMBL" id="GFY34097.1"/>
    </source>
</evidence>
<dbReference type="EMBL" id="BMAU01021421">
    <property type="protein sequence ID" value="GFY34097.1"/>
    <property type="molecule type" value="Genomic_DNA"/>
</dbReference>
<accession>A0A8X7BKV5</accession>
<sequence>MKALDDLRLQGAWKMLCWCLNVFEKIVTKYLSKSLRLHTGRHRLKVSIHRKRPQLRQGSRFVSSDEVKVTSLEALREVAKNGFQKLYKRWQKCIVTQGDYFEGGCTSVL</sequence>
<reference evidence="1" key="1">
    <citation type="submission" date="2020-08" db="EMBL/GenBank/DDBJ databases">
        <title>Multicomponent nature underlies the extraordinary mechanical properties of spider dragline silk.</title>
        <authorList>
            <person name="Kono N."/>
            <person name="Nakamura H."/>
            <person name="Mori M."/>
            <person name="Yoshida Y."/>
            <person name="Ohtoshi R."/>
            <person name="Malay A.D."/>
            <person name="Moran D.A.P."/>
            <person name="Tomita M."/>
            <person name="Numata K."/>
            <person name="Arakawa K."/>
        </authorList>
    </citation>
    <scope>NUCLEOTIDE SEQUENCE</scope>
</reference>
<comment type="caution">
    <text evidence="1">The sequence shown here is derived from an EMBL/GenBank/DDBJ whole genome shotgun (WGS) entry which is preliminary data.</text>
</comment>
<name>A0A8X7BKV5_TRICX</name>
<dbReference type="AlphaFoldDB" id="A0A8X7BKV5"/>
<gene>
    <name evidence="1" type="ORF">TNCV_4983001</name>
</gene>
<dbReference type="Proteomes" id="UP000887159">
    <property type="component" value="Unassembled WGS sequence"/>
</dbReference>
<evidence type="ECO:0000313" key="2">
    <source>
        <dbReference type="Proteomes" id="UP000887159"/>
    </source>
</evidence>
<protein>
    <submittedName>
        <fullName evidence="1">Uncharacterized protein</fullName>
    </submittedName>
</protein>
<proteinExistence type="predicted"/>